<proteinExistence type="predicted"/>
<dbReference type="EMBL" id="AHNU02000088">
    <property type="protein sequence ID" value="EMN87810.1"/>
    <property type="molecule type" value="Genomic_DNA"/>
</dbReference>
<evidence type="ECO:0000313" key="1">
    <source>
        <dbReference type="EMBL" id="EMN87810.1"/>
    </source>
</evidence>
<evidence type="ECO:0000313" key="2">
    <source>
        <dbReference type="Proteomes" id="UP000012118"/>
    </source>
</evidence>
<dbReference type="AlphaFoldDB" id="M6Q3R2"/>
<sequence length="43" mass="5264">MRVRSKTSGLFFRNFIRYKSSYKNRRIGHFQTILKSPQFHRSS</sequence>
<gene>
    <name evidence="1" type="ORF">LEP1GSC108_1117</name>
</gene>
<reference evidence="1 2" key="1">
    <citation type="submission" date="2013-01" db="EMBL/GenBank/DDBJ databases">
        <authorList>
            <person name="Harkins D.M."/>
            <person name="Durkin A.S."/>
            <person name="Brinkac L.M."/>
            <person name="Haft D.H."/>
            <person name="Selengut J.D."/>
            <person name="Sanka R."/>
            <person name="DePew J."/>
            <person name="Purushe J."/>
            <person name="Chanthongthip A."/>
            <person name="Lattana O."/>
            <person name="Phetsouvanh R."/>
            <person name="Newton P.N."/>
            <person name="Vinetz J.M."/>
            <person name="Sutton G.G."/>
            <person name="Nierman W.C."/>
            <person name="Fouts D.E."/>
        </authorList>
    </citation>
    <scope>NUCLEOTIDE SEQUENCE [LARGE SCALE GENOMIC DNA]</scope>
    <source>
        <strain evidence="1 2">UI 13098</strain>
    </source>
</reference>
<comment type="caution">
    <text evidence="1">The sequence shown here is derived from an EMBL/GenBank/DDBJ whole genome shotgun (WGS) entry which is preliminary data.</text>
</comment>
<keyword evidence="2" id="KW-1185">Reference proteome</keyword>
<accession>M6Q3R2</accession>
<protein>
    <submittedName>
        <fullName evidence="1">Uncharacterized protein</fullName>
    </submittedName>
</protein>
<dbReference type="Proteomes" id="UP000012118">
    <property type="component" value="Unassembled WGS sequence"/>
</dbReference>
<organism evidence="1 2">
    <name type="scientific">Leptospira weilii str. UI 13098</name>
    <dbReference type="NCBI Taxonomy" id="1088542"/>
    <lineage>
        <taxon>Bacteria</taxon>
        <taxon>Pseudomonadati</taxon>
        <taxon>Spirochaetota</taxon>
        <taxon>Spirochaetia</taxon>
        <taxon>Leptospirales</taxon>
        <taxon>Leptospiraceae</taxon>
        <taxon>Leptospira</taxon>
    </lineage>
</organism>
<name>M6Q3R2_9LEPT</name>